<feature type="domain" description="Phage tail collar" evidence="2">
    <location>
        <begin position="31"/>
        <end position="84"/>
    </location>
</feature>
<dbReference type="Gene3D" id="3.90.1340.10">
    <property type="entry name" value="Phage tail collar domain"/>
    <property type="match status" value="1"/>
</dbReference>
<dbReference type="InterPro" id="IPR011083">
    <property type="entry name" value="Phage_tail_collar_dom"/>
</dbReference>
<name>A0ABX7NWL2_9BACT</name>
<reference evidence="3 4" key="1">
    <citation type="submission" date="2021-02" db="EMBL/GenBank/DDBJ databases">
        <title>De Novo genome assembly of isolated myxobacteria.</title>
        <authorList>
            <person name="Stevens D.C."/>
        </authorList>
    </citation>
    <scope>NUCLEOTIDE SEQUENCE [LARGE SCALE GENOMIC DNA]</scope>
    <source>
        <strain evidence="4">SCPEA02</strain>
    </source>
</reference>
<feature type="region of interest" description="Disordered" evidence="1">
    <location>
        <begin position="87"/>
        <end position="168"/>
    </location>
</feature>
<gene>
    <name evidence="3" type="ORF">JY651_50985</name>
</gene>
<feature type="compositionally biased region" description="Basic and acidic residues" evidence="1">
    <location>
        <begin position="94"/>
        <end position="110"/>
    </location>
</feature>
<accession>A0ABX7NWL2</accession>
<dbReference type="Proteomes" id="UP000662747">
    <property type="component" value="Chromosome"/>
</dbReference>
<dbReference type="Pfam" id="PF07484">
    <property type="entry name" value="Collar"/>
    <property type="match status" value="1"/>
</dbReference>
<evidence type="ECO:0000313" key="3">
    <source>
        <dbReference type="EMBL" id="QSQ23312.1"/>
    </source>
</evidence>
<dbReference type="SUPFAM" id="SSF88874">
    <property type="entry name" value="Receptor-binding domain of short tail fibre protein gp12"/>
    <property type="match status" value="1"/>
</dbReference>
<evidence type="ECO:0000256" key="1">
    <source>
        <dbReference type="SAM" id="MobiDB-lite"/>
    </source>
</evidence>
<dbReference type="RefSeq" id="WP_206724887.1">
    <property type="nucleotide sequence ID" value="NZ_CP071090.1"/>
</dbReference>
<organism evidence="3 4">
    <name type="scientific">Pyxidicoccus parkwayensis</name>
    <dbReference type="NCBI Taxonomy" id="2813578"/>
    <lineage>
        <taxon>Bacteria</taxon>
        <taxon>Pseudomonadati</taxon>
        <taxon>Myxococcota</taxon>
        <taxon>Myxococcia</taxon>
        <taxon>Myxococcales</taxon>
        <taxon>Cystobacterineae</taxon>
        <taxon>Myxococcaceae</taxon>
        <taxon>Pyxidicoccus</taxon>
    </lineage>
</organism>
<evidence type="ECO:0000259" key="2">
    <source>
        <dbReference type="Pfam" id="PF07484"/>
    </source>
</evidence>
<dbReference type="EMBL" id="CP071090">
    <property type="protein sequence ID" value="QSQ23312.1"/>
    <property type="molecule type" value="Genomic_DNA"/>
</dbReference>
<keyword evidence="4" id="KW-1185">Reference proteome</keyword>
<dbReference type="InterPro" id="IPR037053">
    <property type="entry name" value="Phage_tail_collar_dom_sf"/>
</dbReference>
<evidence type="ECO:0000313" key="4">
    <source>
        <dbReference type="Proteomes" id="UP000662747"/>
    </source>
</evidence>
<protein>
    <submittedName>
        <fullName evidence="3">Tail fiber protein</fullName>
    </submittedName>
</protein>
<sequence length="240" mass="24910">MRTPLLPMPVEVPVGAVLPYAGPINACTRSALAAQGWLFCDGAQVSAVTYPALYALIGPLYGTPVTQGDPPATLFYLPDYRGAFLRGVNQDATRPPDGKGLRDPDADTRLSARYGSSGQGEGNQGNSVGSQQLDAFQKHEHRYTQPQQTSEVPGDQAPPVQLGLATQPADTDGVVAAKGGDTPRAEAETRPLNVYVNFIIKAQATVLAPNAAAVAVCQNLKDCWGAAGSETCKGGGGTSS</sequence>
<proteinExistence type="predicted"/>